<keyword evidence="3" id="KW-0052">Apoplast</keyword>
<dbReference type="Proteomes" id="UP000813463">
    <property type="component" value="Chromosome 3"/>
</dbReference>
<dbReference type="RefSeq" id="XP_056695697.1">
    <property type="nucleotide sequence ID" value="XM_056839719.1"/>
</dbReference>
<comment type="similarity">
    <text evidence="2">Belongs to the C-terminally encoded plant signaling peptide (CEP) family.</text>
</comment>
<keyword evidence="7" id="KW-0379">Hydroxylation</keyword>
<evidence type="ECO:0000256" key="3">
    <source>
        <dbReference type="ARBA" id="ARBA00022523"/>
    </source>
</evidence>
<keyword evidence="9" id="KW-1185">Reference proteome</keyword>
<reference evidence="9" key="1">
    <citation type="journal article" date="2021" name="Nat. Commun.">
        <title>Genomic analyses provide insights into spinach domestication and the genetic basis of agronomic traits.</title>
        <authorList>
            <person name="Cai X."/>
            <person name="Sun X."/>
            <person name="Xu C."/>
            <person name="Sun H."/>
            <person name="Wang X."/>
            <person name="Ge C."/>
            <person name="Zhang Z."/>
            <person name="Wang Q."/>
            <person name="Fei Z."/>
            <person name="Jiao C."/>
            <person name="Wang Q."/>
        </authorList>
    </citation>
    <scope>NUCLEOTIDE SEQUENCE [LARGE SCALE GENOMIC DNA]</scope>
    <source>
        <strain evidence="9">cv. Varoflay</strain>
    </source>
</reference>
<dbReference type="PANTHER" id="PTHR33348">
    <property type="entry name" value="PRECURSOR OF CEP5"/>
    <property type="match status" value="1"/>
</dbReference>
<feature type="region of interest" description="Disordered" evidence="8">
    <location>
        <begin position="1"/>
        <end position="182"/>
    </location>
</feature>
<feature type="compositionally biased region" description="Polar residues" evidence="8">
    <location>
        <begin position="114"/>
        <end position="138"/>
    </location>
</feature>
<organism evidence="9 10">
    <name type="scientific">Spinacia oleracea</name>
    <name type="common">Spinach</name>
    <dbReference type="NCBI Taxonomy" id="3562"/>
    <lineage>
        <taxon>Eukaryota</taxon>
        <taxon>Viridiplantae</taxon>
        <taxon>Streptophyta</taxon>
        <taxon>Embryophyta</taxon>
        <taxon>Tracheophyta</taxon>
        <taxon>Spermatophyta</taxon>
        <taxon>Magnoliopsida</taxon>
        <taxon>eudicotyledons</taxon>
        <taxon>Gunneridae</taxon>
        <taxon>Pentapetalae</taxon>
        <taxon>Caryophyllales</taxon>
        <taxon>Chenopodiaceae</taxon>
        <taxon>Chenopodioideae</taxon>
        <taxon>Anserineae</taxon>
        <taxon>Spinacia</taxon>
    </lineage>
</organism>
<evidence type="ECO:0000256" key="6">
    <source>
        <dbReference type="ARBA" id="ARBA00022729"/>
    </source>
</evidence>
<evidence type="ECO:0000256" key="8">
    <source>
        <dbReference type="SAM" id="MobiDB-lite"/>
    </source>
</evidence>
<feature type="compositionally biased region" description="Polar residues" evidence="8">
    <location>
        <begin position="38"/>
        <end position="48"/>
    </location>
</feature>
<evidence type="ECO:0000256" key="1">
    <source>
        <dbReference type="ARBA" id="ARBA00004271"/>
    </source>
</evidence>
<comment type="subcellular location">
    <subcellularLocation>
        <location evidence="1">Secreted</location>
        <location evidence="1">Extracellular space</location>
        <location evidence="1">Apoplast</location>
    </subcellularLocation>
</comment>
<evidence type="ECO:0000313" key="9">
    <source>
        <dbReference type="Proteomes" id="UP000813463"/>
    </source>
</evidence>
<evidence type="ECO:0000256" key="7">
    <source>
        <dbReference type="ARBA" id="ARBA00023278"/>
    </source>
</evidence>
<proteinExistence type="inferred from homology"/>
<dbReference type="PANTHER" id="PTHR33348:SF44">
    <property type="entry name" value="PRECURSOR OF CEP6"/>
    <property type="match status" value="1"/>
</dbReference>
<name>A0ABM3RJA3_SPIOL</name>
<protein>
    <submittedName>
        <fullName evidence="10">Precursor of CEP9</fullName>
    </submittedName>
</protein>
<gene>
    <name evidence="10" type="primary">LOC110799045</name>
</gene>
<feature type="region of interest" description="Disordered" evidence="8">
    <location>
        <begin position="226"/>
        <end position="294"/>
    </location>
</feature>
<sequence>MSRRGKSINYVKSPSYRGIRKLSSQIHKSDHSEKSPKKNTQQKTSAEFPQTEIHKKNFPSLKPTPSSQRSSHKVDSLWVNKVDSSVQKNCLGEKCPDDFRSTAPGHSPGAGHSFMTNTDKTSTNQQTKSPRMWNSLTASEDDFRHTTPGHSPGAGHAEEDRDPNLTTSEVETTFPPPPSITSFFSESALVSTNDFRPTTPGDSPGAGHFHKNKIDVQRTGYCHSENCTDDFRPTKPGDSPGAGHSYTDRITSQQHKHPGVAHPHAGGKDDYRPTKPGHSPGAGHAFLNMQEPNP</sequence>
<keyword evidence="4" id="KW-0964">Secreted</keyword>
<accession>A0ABM3RJA3</accession>
<feature type="compositionally biased region" description="Basic and acidic residues" evidence="8">
    <location>
        <begin position="27"/>
        <end position="36"/>
    </location>
</feature>
<dbReference type="GeneID" id="110799045"/>
<dbReference type="InterPro" id="IPR033250">
    <property type="entry name" value="CEP"/>
</dbReference>
<keyword evidence="5" id="KW-0372">Hormone</keyword>
<evidence type="ECO:0000256" key="4">
    <source>
        <dbReference type="ARBA" id="ARBA00022525"/>
    </source>
</evidence>
<evidence type="ECO:0000256" key="5">
    <source>
        <dbReference type="ARBA" id="ARBA00022702"/>
    </source>
</evidence>
<evidence type="ECO:0000313" key="10">
    <source>
        <dbReference type="RefSeq" id="XP_056695697.1"/>
    </source>
</evidence>
<evidence type="ECO:0000256" key="2">
    <source>
        <dbReference type="ARBA" id="ARBA00008963"/>
    </source>
</evidence>
<keyword evidence="6" id="KW-0732">Signal</keyword>
<reference evidence="10" key="2">
    <citation type="submission" date="2025-08" db="UniProtKB">
        <authorList>
            <consortium name="RefSeq"/>
        </authorList>
    </citation>
    <scope>IDENTIFICATION</scope>
    <source>
        <tissue evidence="10">Leaf</tissue>
    </source>
</reference>